<evidence type="ECO:0000256" key="1">
    <source>
        <dbReference type="ARBA" id="ARBA00004141"/>
    </source>
</evidence>
<dbReference type="Pfam" id="PF16212">
    <property type="entry name" value="PhoLip_ATPase_C"/>
    <property type="match status" value="1"/>
</dbReference>
<feature type="binding site" evidence="13">
    <location>
        <position position="666"/>
    </location>
    <ligand>
        <name>ATP</name>
        <dbReference type="ChEBI" id="CHEBI:30616"/>
    </ligand>
</feature>
<dbReference type="InterPro" id="IPR044492">
    <property type="entry name" value="P_typ_ATPase_HD_dom"/>
</dbReference>
<evidence type="ECO:0000256" key="3">
    <source>
        <dbReference type="ARBA" id="ARBA00022692"/>
    </source>
</evidence>
<gene>
    <name evidence="19" type="primary">Contig13499.g14405</name>
    <name evidence="19" type="ORF">STYLEM_5663</name>
</gene>
<dbReference type="FunCoup" id="A0A078A3E8">
    <property type="interactions" value="5"/>
</dbReference>
<dbReference type="FunFam" id="3.40.50.1000:FF:000190">
    <property type="entry name" value="Phospholipid-transporting ATPase"/>
    <property type="match status" value="1"/>
</dbReference>
<dbReference type="GO" id="GO:0045332">
    <property type="term" value="P:phospholipid translocation"/>
    <property type="evidence" value="ECO:0007669"/>
    <property type="project" value="TreeGrafter"/>
</dbReference>
<feature type="binding site" evidence="13">
    <location>
        <position position="465"/>
    </location>
    <ligand>
        <name>ATP</name>
        <dbReference type="ChEBI" id="CHEBI:30616"/>
    </ligand>
</feature>
<dbReference type="SFLD" id="SFLDF00027">
    <property type="entry name" value="p-type_atpase"/>
    <property type="match status" value="1"/>
</dbReference>
<keyword evidence="5 13" id="KW-0547">Nucleotide-binding</keyword>
<dbReference type="SFLD" id="SFLDG00002">
    <property type="entry name" value="C1.7:_P-type_atpase_like"/>
    <property type="match status" value="1"/>
</dbReference>
<feature type="transmembrane region" description="Helical" evidence="15">
    <location>
        <begin position="1078"/>
        <end position="1097"/>
    </location>
</feature>
<dbReference type="Proteomes" id="UP000039865">
    <property type="component" value="Unassembled WGS sequence"/>
</dbReference>
<feature type="binding site" evidence="14">
    <location>
        <position position="467"/>
    </location>
    <ligand>
        <name>Mg(2+)</name>
        <dbReference type="ChEBI" id="CHEBI:18420"/>
    </ligand>
</feature>
<dbReference type="EMBL" id="CCKQ01005459">
    <property type="protein sequence ID" value="CDW76702.1"/>
    <property type="molecule type" value="Genomic_DNA"/>
</dbReference>
<organism evidence="19 20">
    <name type="scientific">Stylonychia lemnae</name>
    <name type="common">Ciliate</name>
    <dbReference type="NCBI Taxonomy" id="5949"/>
    <lineage>
        <taxon>Eukaryota</taxon>
        <taxon>Sar</taxon>
        <taxon>Alveolata</taxon>
        <taxon>Ciliophora</taxon>
        <taxon>Intramacronucleata</taxon>
        <taxon>Spirotrichea</taxon>
        <taxon>Stichotrichia</taxon>
        <taxon>Sporadotrichida</taxon>
        <taxon>Oxytrichidae</taxon>
        <taxon>Stylonychinae</taxon>
        <taxon>Stylonychia</taxon>
    </lineage>
</organism>
<dbReference type="NCBIfam" id="TIGR01652">
    <property type="entry name" value="ATPase-Plipid"/>
    <property type="match status" value="1"/>
</dbReference>
<evidence type="ECO:0000256" key="16">
    <source>
        <dbReference type="SAM" id="MobiDB-lite"/>
    </source>
</evidence>
<dbReference type="GO" id="GO:0140326">
    <property type="term" value="F:ATPase-coupled intramembrane lipid transporter activity"/>
    <property type="evidence" value="ECO:0007669"/>
    <property type="project" value="UniProtKB-EC"/>
</dbReference>
<evidence type="ECO:0000256" key="2">
    <source>
        <dbReference type="ARBA" id="ARBA00008109"/>
    </source>
</evidence>
<dbReference type="SUPFAM" id="SSF81660">
    <property type="entry name" value="Metal cation-transporting ATPase, ATP-binding domain N"/>
    <property type="match status" value="1"/>
</dbReference>
<evidence type="ECO:0000256" key="15">
    <source>
        <dbReference type="RuleBase" id="RU362033"/>
    </source>
</evidence>
<feature type="region of interest" description="Disordered" evidence="16">
    <location>
        <begin position="1208"/>
        <end position="1249"/>
    </location>
</feature>
<feature type="domain" description="P-type ATPase C-terminal" evidence="18">
    <location>
        <begin position="889"/>
        <end position="1132"/>
    </location>
</feature>
<sequence>MSKTGNKKGMSSFDIEGGGKSKNSNKNAFVELVEEKHHEDINKGSSTANRQKSDQKKKETVSAARASVAGKEEAELWNFHVNEANTHDRRFVRNKIRTTKYTWLTFIPKNLFEQFSKMANVYFLFIMVLQIIPPISITGGQPAILLPLLFVVSVSAIKDLFEDIKRHRADDQENNRKALVADLKTGQFTHKIWKDIKVGMVVKVMENEFFPADLILLNSSGPKGICYIETKNLDGETNLKHKVSNKEVISHCQDEHACGIFKASVQSEGPSDKIYQFDGIMNIGDKKISLNYENFLLRGSSLRQTDYVYGIATFTGHGTRIMKNSTGARSKFSRVEKQTNMQIFFIFGLQCVLCLIATVYGALWRSINTEKTQNYLDLSGVKGTGGIFDKYWILNAIQRYFTWILLFTNMVPISLMVTLEVVKFLQAFFITWDWRIYDLDKDMPTKVQSSNLNEELGQISYVFSDKTGTLTCNIMEFKKFSAGKYSYGNSLPDNRQQMRFNIDGEDEISNVNFDDPVFYKHFRDKRSENYQYIEKVLLNLALCHTIIIEKKNGKVSYNASSPDELALVNAARFFGVKFEDRDEENKMYINFKGEKQVWKLLNLIEFNSTRKRMTVVVQDPKGQIKVLCKGADSILYPLCQKRTRDQIELETTTGNFLDEYAKDGLRTLLLVEKTLSQSDYDAWNKKFQEASFAVSGREEKIDKVAIELEKDFHLIGSTAIEDKLQDGVGETIQFLKDAGIKVWVLTGDKVETAINIGYSCKLLNNEMNQFIINATTPKEVYEQITEARKDAALTQFSGDTAAIVTGDALLKIASHEAIKDQFLELTDSCAVVIACRVSPKQKAEIVHYVKQKYPRATTLSIGDGANDVNMITAAHVGVGISGLEGQQAARSADYAIGQFKFLKNLLFTHGREAYRRNSYLVCYIFYKNVVFVLPQFWQVYQDQLIRYGFQSGFGGQALYEQWLYQMYNILFTAFPIMWFALFDQEFSKEELLEDPKHFKIGLKNLSFGRWRFWRWIFYGMCQTFMLQLIGFYSLEGGSALYDDYGQPSSLWVTGTHIYGMVVIIANMKVAYSTNSHTIFSTLVVWGSIGSFYIMVYIESRITFFKSLYGVFPYAMRIPAFYFICFFFLLSTSFTEKLLHWTNLYITQNKEKKQEIQNMVYQYKKAQEGMLIRKGQIKHKGFAFSGDDQGTTIVRSLSIINHKMDQFPNEDGIEEEEKSQEQLELSLNNNSKDQQQKKSDSGKSKQNRIN</sequence>
<dbReference type="Pfam" id="PF13246">
    <property type="entry name" value="Cation_ATPase"/>
    <property type="match status" value="1"/>
</dbReference>
<evidence type="ECO:0000256" key="10">
    <source>
        <dbReference type="ARBA" id="ARBA00023136"/>
    </source>
</evidence>
<dbReference type="SUPFAM" id="SSF56784">
    <property type="entry name" value="HAD-like"/>
    <property type="match status" value="1"/>
</dbReference>
<dbReference type="InterPro" id="IPR008250">
    <property type="entry name" value="ATPase_P-typ_transduc_dom_A_sf"/>
</dbReference>
<reference evidence="19 20" key="1">
    <citation type="submission" date="2014-06" db="EMBL/GenBank/DDBJ databases">
        <authorList>
            <person name="Swart Estienne"/>
        </authorList>
    </citation>
    <scope>NUCLEOTIDE SEQUENCE [LARGE SCALE GENOMIC DNA]</scope>
    <source>
        <strain evidence="19 20">130c</strain>
    </source>
</reference>
<feature type="binding site" evidence="14">
    <location>
        <position position="867"/>
    </location>
    <ligand>
        <name>Mg(2+)</name>
        <dbReference type="ChEBI" id="CHEBI:18420"/>
    </ligand>
</feature>
<feature type="transmembrane region" description="Helical" evidence="15">
    <location>
        <begin position="1109"/>
        <end position="1129"/>
    </location>
</feature>
<keyword evidence="4 14" id="KW-0479">Metal-binding</keyword>
<dbReference type="GO" id="GO:0000287">
    <property type="term" value="F:magnesium ion binding"/>
    <property type="evidence" value="ECO:0007669"/>
    <property type="project" value="UniProtKB-UniRule"/>
</dbReference>
<feature type="compositionally biased region" description="Low complexity" evidence="16">
    <location>
        <begin position="1221"/>
        <end position="1232"/>
    </location>
</feature>
<feature type="active site" description="4-aspartylphosphate intermediate" evidence="12">
    <location>
        <position position="465"/>
    </location>
</feature>
<evidence type="ECO:0000259" key="17">
    <source>
        <dbReference type="Pfam" id="PF16209"/>
    </source>
</evidence>
<feature type="binding site" evidence="13">
    <location>
        <position position="606"/>
    </location>
    <ligand>
        <name>ATP</name>
        <dbReference type="ChEBI" id="CHEBI:30616"/>
    </ligand>
</feature>
<accession>A0A078A3E8</accession>
<proteinExistence type="inferred from homology"/>
<dbReference type="SFLD" id="SFLDS00003">
    <property type="entry name" value="Haloacid_Dehalogenase"/>
    <property type="match status" value="1"/>
</dbReference>
<dbReference type="Gene3D" id="3.40.1110.10">
    <property type="entry name" value="Calcium-transporting ATPase, cytoplasmic domain N"/>
    <property type="match status" value="1"/>
</dbReference>
<feature type="binding site" evidence="14">
    <location>
        <position position="465"/>
    </location>
    <ligand>
        <name>Mg(2+)</name>
        <dbReference type="ChEBI" id="CHEBI:18420"/>
    </ligand>
</feature>
<feature type="region of interest" description="Disordered" evidence="16">
    <location>
        <begin position="1"/>
        <end position="64"/>
    </location>
</feature>
<feature type="compositionally biased region" description="Basic and acidic residues" evidence="16">
    <location>
        <begin position="33"/>
        <end position="42"/>
    </location>
</feature>
<feature type="binding site" evidence="13">
    <location>
        <position position="842"/>
    </location>
    <ligand>
        <name>ATP</name>
        <dbReference type="ChEBI" id="CHEBI:30616"/>
    </ligand>
</feature>
<dbReference type="InterPro" id="IPR023298">
    <property type="entry name" value="ATPase_P-typ_TM_dom_sf"/>
</dbReference>
<feature type="binding site" evidence="13">
    <location>
        <position position="836"/>
    </location>
    <ligand>
        <name>ATP</name>
        <dbReference type="ChEBI" id="CHEBI:30616"/>
    </ligand>
</feature>
<feature type="compositionally biased region" description="Basic and acidic residues" evidence="16">
    <location>
        <begin position="51"/>
        <end position="60"/>
    </location>
</feature>
<dbReference type="PRINTS" id="PR00119">
    <property type="entry name" value="CATATPASE"/>
</dbReference>
<dbReference type="Gene3D" id="2.70.150.10">
    <property type="entry name" value="Calcium-transporting ATPase, cytoplasmic transduction domain A"/>
    <property type="match status" value="1"/>
</dbReference>
<keyword evidence="10 15" id="KW-0472">Membrane</keyword>
<dbReference type="Gene3D" id="3.40.50.1000">
    <property type="entry name" value="HAD superfamily/HAD-like"/>
    <property type="match status" value="1"/>
</dbReference>
<dbReference type="InterPro" id="IPR001757">
    <property type="entry name" value="P_typ_ATPase"/>
</dbReference>
<evidence type="ECO:0000256" key="14">
    <source>
        <dbReference type="PIRSR" id="PIRSR606539-3"/>
    </source>
</evidence>
<dbReference type="Pfam" id="PF16209">
    <property type="entry name" value="PhoLip_ATPase_N"/>
    <property type="match status" value="1"/>
</dbReference>
<dbReference type="GO" id="GO:0016887">
    <property type="term" value="F:ATP hydrolysis activity"/>
    <property type="evidence" value="ECO:0007669"/>
    <property type="project" value="InterPro"/>
</dbReference>
<feature type="binding site" evidence="13">
    <location>
        <position position="866"/>
    </location>
    <ligand>
        <name>ATP</name>
        <dbReference type="ChEBI" id="CHEBI:30616"/>
    </ligand>
</feature>
<dbReference type="PROSITE" id="PS00154">
    <property type="entry name" value="ATPASE_E1_E2"/>
    <property type="match status" value="1"/>
</dbReference>
<name>A0A078A3E8_STYLE</name>
<evidence type="ECO:0000256" key="5">
    <source>
        <dbReference type="ARBA" id="ARBA00022741"/>
    </source>
</evidence>
<dbReference type="OMA" id="YVYGQRN"/>
<dbReference type="EC" id="7.6.2.1" evidence="15"/>
<evidence type="ECO:0000256" key="9">
    <source>
        <dbReference type="ARBA" id="ARBA00022989"/>
    </source>
</evidence>
<feature type="transmembrane region" description="Helical" evidence="15">
    <location>
        <begin position="343"/>
        <end position="363"/>
    </location>
</feature>
<dbReference type="OrthoDB" id="377733at2759"/>
<dbReference type="GO" id="GO:0005524">
    <property type="term" value="F:ATP binding"/>
    <property type="evidence" value="ECO:0007669"/>
    <property type="project" value="UniProtKB-UniRule"/>
</dbReference>
<dbReference type="SUPFAM" id="SSF81665">
    <property type="entry name" value="Calcium ATPase, transmembrane domain M"/>
    <property type="match status" value="1"/>
</dbReference>
<evidence type="ECO:0000256" key="8">
    <source>
        <dbReference type="ARBA" id="ARBA00022967"/>
    </source>
</evidence>
<feature type="transmembrane region" description="Helical" evidence="15">
    <location>
        <begin position="1012"/>
        <end position="1030"/>
    </location>
</feature>
<dbReference type="InterPro" id="IPR036412">
    <property type="entry name" value="HAD-like_sf"/>
</dbReference>
<keyword evidence="3 15" id="KW-0812">Transmembrane</keyword>
<keyword evidence="6 13" id="KW-0067">ATP-binding</keyword>
<feature type="binding site" evidence="13">
    <location>
        <position position="747"/>
    </location>
    <ligand>
        <name>ATP</name>
        <dbReference type="ChEBI" id="CHEBI:30616"/>
    </ligand>
</feature>
<feature type="binding site" evidence="14">
    <location>
        <position position="863"/>
    </location>
    <ligand>
        <name>Mg(2+)</name>
        <dbReference type="ChEBI" id="CHEBI:18420"/>
    </ligand>
</feature>
<comment type="similarity">
    <text evidence="2 15">Belongs to the cation transport ATPase (P-type) (TC 3.A.3) family. Type IV subfamily.</text>
</comment>
<dbReference type="PANTHER" id="PTHR24092">
    <property type="entry name" value="PROBABLE PHOSPHOLIPID-TRANSPORTING ATPASE"/>
    <property type="match status" value="1"/>
</dbReference>
<feature type="transmembrane region" description="Helical" evidence="15">
    <location>
        <begin position="119"/>
        <end position="137"/>
    </location>
</feature>
<dbReference type="InParanoid" id="A0A078A3E8"/>
<feature type="binding site" evidence="13">
    <location>
        <position position="629"/>
    </location>
    <ligand>
        <name>ATP</name>
        <dbReference type="ChEBI" id="CHEBI:30616"/>
    </ligand>
</feature>
<keyword evidence="9 15" id="KW-1133">Transmembrane helix</keyword>
<feature type="compositionally biased region" description="Basic and acidic residues" evidence="16">
    <location>
        <begin position="1233"/>
        <end position="1242"/>
    </location>
</feature>
<evidence type="ECO:0000256" key="4">
    <source>
        <dbReference type="ARBA" id="ARBA00022723"/>
    </source>
</evidence>
<comment type="catalytic activity">
    <reaction evidence="11 15">
        <text>ATP + H2O + phospholipidSide 1 = ADP + phosphate + phospholipidSide 2.</text>
        <dbReference type="EC" id="7.6.2.1"/>
    </reaction>
</comment>
<feature type="transmembrane region" description="Helical" evidence="15">
    <location>
        <begin position="1050"/>
        <end position="1071"/>
    </location>
</feature>
<comment type="subcellular location">
    <subcellularLocation>
        <location evidence="1 15">Membrane</location>
        <topology evidence="1 15">Multi-pass membrane protein</topology>
    </subcellularLocation>
</comment>
<keyword evidence="8 15" id="KW-1278">Translocase</keyword>
<feature type="binding site" evidence="13">
    <location>
        <position position="466"/>
    </location>
    <ligand>
        <name>ATP</name>
        <dbReference type="ChEBI" id="CHEBI:30616"/>
    </ligand>
</feature>
<keyword evidence="7 14" id="KW-0460">Magnesium</keyword>
<evidence type="ECO:0000256" key="11">
    <source>
        <dbReference type="ARBA" id="ARBA00034036"/>
    </source>
</evidence>
<feature type="binding site" evidence="13">
    <location>
        <position position="467"/>
    </location>
    <ligand>
        <name>ATP</name>
        <dbReference type="ChEBI" id="CHEBI:30616"/>
    </ligand>
</feature>
<evidence type="ECO:0000259" key="18">
    <source>
        <dbReference type="Pfam" id="PF16212"/>
    </source>
</evidence>
<evidence type="ECO:0000313" key="20">
    <source>
        <dbReference type="Proteomes" id="UP000039865"/>
    </source>
</evidence>
<evidence type="ECO:0000256" key="12">
    <source>
        <dbReference type="PIRSR" id="PIRSR606539-1"/>
    </source>
</evidence>
<dbReference type="InterPro" id="IPR023214">
    <property type="entry name" value="HAD_sf"/>
</dbReference>
<feature type="binding site" evidence="13">
    <location>
        <position position="748"/>
    </location>
    <ligand>
        <name>ATP</name>
        <dbReference type="ChEBI" id="CHEBI:30616"/>
    </ligand>
</feature>
<feature type="binding site" evidence="13">
    <location>
        <position position="746"/>
    </location>
    <ligand>
        <name>ATP</name>
        <dbReference type="ChEBI" id="CHEBI:30616"/>
    </ligand>
</feature>
<dbReference type="NCBIfam" id="TIGR01494">
    <property type="entry name" value="ATPase_P-type"/>
    <property type="match status" value="1"/>
</dbReference>
<dbReference type="InterPro" id="IPR023299">
    <property type="entry name" value="ATPase_P-typ_cyto_dom_N"/>
</dbReference>
<dbReference type="PANTHER" id="PTHR24092:SF150">
    <property type="entry name" value="PHOSPHOLIPID-TRANSPORTING ATPASE"/>
    <property type="match status" value="1"/>
</dbReference>
<evidence type="ECO:0000313" key="19">
    <source>
        <dbReference type="EMBL" id="CDW76702.1"/>
    </source>
</evidence>
<feature type="domain" description="P-type ATPase N-terminal" evidence="17">
    <location>
        <begin position="80"/>
        <end position="139"/>
    </location>
</feature>
<feature type="transmembrane region" description="Helical" evidence="15">
    <location>
        <begin position="400"/>
        <end position="422"/>
    </location>
</feature>
<protein>
    <recommendedName>
        <fullName evidence="15">Phospholipid-transporting ATPase</fullName>
        <ecNumber evidence="15">7.6.2.1</ecNumber>
    </recommendedName>
</protein>
<dbReference type="GO" id="GO:0005886">
    <property type="term" value="C:plasma membrane"/>
    <property type="evidence" value="ECO:0007669"/>
    <property type="project" value="TreeGrafter"/>
</dbReference>
<dbReference type="InterPro" id="IPR032630">
    <property type="entry name" value="P_typ_ATPase_c"/>
</dbReference>
<feature type="binding site" evidence="13">
    <location>
        <position position="867"/>
    </location>
    <ligand>
        <name>ATP</name>
        <dbReference type="ChEBI" id="CHEBI:30616"/>
    </ligand>
</feature>
<dbReference type="AlphaFoldDB" id="A0A078A3E8"/>
<dbReference type="InterPro" id="IPR018303">
    <property type="entry name" value="ATPase_P-typ_P_site"/>
</dbReference>
<comment type="cofactor">
    <cofactor evidence="14">
        <name>Mg(2+)</name>
        <dbReference type="ChEBI" id="CHEBI:18420"/>
    </cofactor>
</comment>
<evidence type="ECO:0000256" key="7">
    <source>
        <dbReference type="ARBA" id="ARBA00022842"/>
    </source>
</evidence>
<feature type="transmembrane region" description="Helical" evidence="15">
    <location>
        <begin position="962"/>
        <end position="982"/>
    </location>
</feature>
<evidence type="ECO:0000256" key="13">
    <source>
        <dbReference type="PIRSR" id="PIRSR606539-2"/>
    </source>
</evidence>
<evidence type="ECO:0000256" key="6">
    <source>
        <dbReference type="ARBA" id="ARBA00022840"/>
    </source>
</evidence>
<feature type="binding site" evidence="13">
    <location>
        <position position="564"/>
    </location>
    <ligand>
        <name>ATP</name>
        <dbReference type="ChEBI" id="CHEBI:30616"/>
    </ligand>
</feature>
<dbReference type="SUPFAM" id="SSF81653">
    <property type="entry name" value="Calcium ATPase, transduction domain A"/>
    <property type="match status" value="1"/>
</dbReference>
<dbReference type="InterPro" id="IPR032631">
    <property type="entry name" value="P-type_ATPase_N"/>
</dbReference>
<dbReference type="InterPro" id="IPR006539">
    <property type="entry name" value="P-type_ATPase_IV"/>
</dbReference>
<keyword evidence="20" id="KW-1185">Reference proteome</keyword>